<evidence type="ECO:0000256" key="1">
    <source>
        <dbReference type="SAM" id="MobiDB-lite"/>
    </source>
</evidence>
<reference evidence="2 3" key="1">
    <citation type="journal article" date="2019" name="Sci. Rep.">
        <title>Orb-weaving spider Araneus ventricosus genome elucidates the spidroin gene catalogue.</title>
        <authorList>
            <person name="Kono N."/>
            <person name="Nakamura H."/>
            <person name="Ohtoshi R."/>
            <person name="Moran D.A.P."/>
            <person name="Shinohara A."/>
            <person name="Yoshida Y."/>
            <person name="Fujiwara M."/>
            <person name="Mori M."/>
            <person name="Tomita M."/>
            <person name="Arakawa K."/>
        </authorList>
    </citation>
    <scope>NUCLEOTIDE SEQUENCE [LARGE SCALE GENOMIC DNA]</scope>
</reference>
<comment type="caution">
    <text evidence="2">The sequence shown here is derived from an EMBL/GenBank/DDBJ whole genome shotgun (WGS) entry which is preliminary data.</text>
</comment>
<gene>
    <name evidence="2" type="ORF">AVEN_77481_1</name>
</gene>
<dbReference type="Proteomes" id="UP000499080">
    <property type="component" value="Unassembled WGS sequence"/>
</dbReference>
<evidence type="ECO:0000313" key="3">
    <source>
        <dbReference type="Proteomes" id="UP000499080"/>
    </source>
</evidence>
<protein>
    <submittedName>
        <fullName evidence="2">Uncharacterized protein</fullName>
    </submittedName>
</protein>
<name>A0A4Y2NG74_ARAVE</name>
<accession>A0A4Y2NG74</accession>
<sequence length="85" mass="9189">MTRTTPELAPPLQSSAPHQRVSPLVLSRPYTLLGRPASVGIFAPTGGRLATTCDLACSRPHTQRIFSGIGFGTWDPPAPRPRPYH</sequence>
<keyword evidence="3" id="KW-1185">Reference proteome</keyword>
<proteinExistence type="predicted"/>
<dbReference type="EMBL" id="BGPR01009053">
    <property type="protein sequence ID" value="GBN37669.1"/>
    <property type="molecule type" value="Genomic_DNA"/>
</dbReference>
<dbReference type="AlphaFoldDB" id="A0A4Y2NG74"/>
<organism evidence="2 3">
    <name type="scientific">Araneus ventricosus</name>
    <name type="common">Orbweaver spider</name>
    <name type="synonym">Epeira ventricosa</name>
    <dbReference type="NCBI Taxonomy" id="182803"/>
    <lineage>
        <taxon>Eukaryota</taxon>
        <taxon>Metazoa</taxon>
        <taxon>Ecdysozoa</taxon>
        <taxon>Arthropoda</taxon>
        <taxon>Chelicerata</taxon>
        <taxon>Arachnida</taxon>
        <taxon>Araneae</taxon>
        <taxon>Araneomorphae</taxon>
        <taxon>Entelegynae</taxon>
        <taxon>Araneoidea</taxon>
        <taxon>Araneidae</taxon>
        <taxon>Araneus</taxon>
    </lineage>
</organism>
<evidence type="ECO:0000313" key="2">
    <source>
        <dbReference type="EMBL" id="GBN37669.1"/>
    </source>
</evidence>
<feature type="region of interest" description="Disordered" evidence="1">
    <location>
        <begin position="1"/>
        <end position="21"/>
    </location>
</feature>